<protein>
    <submittedName>
        <fullName evidence="2">Uncharacterized protein</fullName>
    </submittedName>
</protein>
<evidence type="ECO:0000256" key="1">
    <source>
        <dbReference type="SAM" id="MobiDB-lite"/>
    </source>
</evidence>
<keyword evidence="3" id="KW-1185">Reference proteome</keyword>
<dbReference type="AlphaFoldDB" id="A0AAD7V0Z3"/>
<name>A0AAD7V0Z3_9FUNG</name>
<dbReference type="GeneID" id="83215567"/>
<feature type="compositionally biased region" description="Acidic residues" evidence="1">
    <location>
        <begin position="854"/>
        <end position="872"/>
    </location>
</feature>
<evidence type="ECO:0000313" key="2">
    <source>
        <dbReference type="EMBL" id="KAJ8656147.1"/>
    </source>
</evidence>
<comment type="caution">
    <text evidence="2">The sequence shown here is derived from an EMBL/GenBank/DDBJ whole genome shotgun (WGS) entry which is preliminary data.</text>
</comment>
<feature type="region of interest" description="Disordered" evidence="1">
    <location>
        <begin position="842"/>
        <end position="872"/>
    </location>
</feature>
<sequence length="872" mass="100835">MDVDDQNNDQAAIVEQNRERIETFRANRHNTRTATRNCKLETALNEQYQGLVGPLRTLSEDYTVVRRDAFDLVNMDILRWVEEDGNDSTCPPILSQAYWEKAFMLCTLPPTHIEPTAEPNFLHLTQTFNWCLQQCRLRQPNEFPDGIDPNVPQPLYDPPDFNSGTLRRRLAAEFARGEAIPAVKNHLGLNPPKYMKHTFTAFFYELQDRIGRNLPRRPQAFANVMTKHLLNHDPPEDVDFHLVDFDEQPLAVVAEVKAYYQTHYEEFEGSFANYDLTEVGKKPGRRVNMAYIPGALRYLAGLLSMEAEILDSQRWTVIPIGKLQMAFVPVDTHVLYWVCRLAHENPDIDFNAPPALMREPPGRRGEIFIPLSSIYGNVNPLLKEEFFEQLFNLDPISKRRMRYSAGYVFNPNVEPITFKFSFNTDGVRACFHFVRALTTRQGERMPDTSADVRYYPRELDLTNWHRGMYHLNKEPGGLGGQRLQATRIIGIDPGIREVITGTDTTVNLADPQTRQQHVVSISNKEYQNRSLSNWIKQKTLSSRQKGRMEQEYLNLKAFPHRTTNLQAFFDHVHLRCHLHNILHPFACQYRHREQRATTFAARVSAQESIVNQILGLENVADLRNDFFAHRHGGKRQRKLARRAARAQRREQDQDVVMEEAGGPEEEFEELEEEAAEPQVQTIVAYGAARFGATSKRHQAVPVETLRARIARRALLVLVDEFRTSVTCHECHGRLQQFREPETLICQHKKKYIRDSWPVGDDDDFSIVHGKPRQWCLDDDGQRLHWTSTCNDRVQVDDFRNNVYALKWCPTCQTVFDRDIGASSNIHFIFELYMLSDGELDSRPPAMQRGQVQDVVDEVEAEDEMETDEDDEL</sequence>
<dbReference type="Proteomes" id="UP001234581">
    <property type="component" value="Unassembled WGS sequence"/>
</dbReference>
<reference evidence="2 3" key="1">
    <citation type="submission" date="2023-03" db="EMBL/GenBank/DDBJ databases">
        <title>Genome sequence of Lichtheimia ornata CBS 291.66.</title>
        <authorList>
            <person name="Mohabir J.T."/>
            <person name="Shea T.P."/>
            <person name="Kurbessoian T."/>
            <person name="Berby B."/>
            <person name="Fontaine J."/>
            <person name="Livny J."/>
            <person name="Gnirke A."/>
            <person name="Stajich J.E."/>
            <person name="Cuomo C.A."/>
        </authorList>
    </citation>
    <scope>NUCLEOTIDE SEQUENCE [LARGE SCALE GENOMIC DNA]</scope>
    <source>
        <strain evidence="2">CBS 291.66</strain>
    </source>
</reference>
<evidence type="ECO:0000313" key="3">
    <source>
        <dbReference type="Proteomes" id="UP001234581"/>
    </source>
</evidence>
<gene>
    <name evidence="2" type="ORF">O0I10_008160</name>
</gene>
<organism evidence="2 3">
    <name type="scientific">Lichtheimia ornata</name>
    <dbReference type="NCBI Taxonomy" id="688661"/>
    <lineage>
        <taxon>Eukaryota</taxon>
        <taxon>Fungi</taxon>
        <taxon>Fungi incertae sedis</taxon>
        <taxon>Mucoromycota</taxon>
        <taxon>Mucoromycotina</taxon>
        <taxon>Mucoromycetes</taxon>
        <taxon>Mucorales</taxon>
        <taxon>Lichtheimiaceae</taxon>
        <taxon>Lichtheimia</taxon>
    </lineage>
</organism>
<dbReference type="EMBL" id="JARTCD010000042">
    <property type="protein sequence ID" value="KAJ8656147.1"/>
    <property type="molecule type" value="Genomic_DNA"/>
</dbReference>
<proteinExistence type="predicted"/>
<dbReference type="RefSeq" id="XP_058341060.1">
    <property type="nucleotide sequence ID" value="XM_058488167.1"/>
</dbReference>
<accession>A0AAD7V0Z3</accession>